<dbReference type="Proteomes" id="UP000614601">
    <property type="component" value="Unassembled WGS sequence"/>
</dbReference>
<keyword evidence="19" id="KW-1185">Reference proteome</keyword>
<comment type="pathway">
    <text evidence="3">Amine and polyamine biosynthesis; carnitine biosynthesis.</text>
</comment>
<protein>
    <recommendedName>
        <fullName evidence="5">trimethyllysine dioxygenase</fullName>
        <ecNumber evidence="5">1.14.11.8</ecNumber>
    </recommendedName>
    <alternativeName>
        <fullName evidence="12">Epsilon-trimethyllysine 2-oxoglutarate dioxygenase</fullName>
    </alternativeName>
    <alternativeName>
        <fullName evidence="11">TML hydroxylase</fullName>
    </alternativeName>
    <alternativeName>
        <fullName evidence="13">TML-alpha-ketoglutarate dioxygenase</fullName>
    </alternativeName>
</protein>
<dbReference type="CDD" id="cd00250">
    <property type="entry name" value="CAS_like"/>
    <property type="match status" value="1"/>
</dbReference>
<evidence type="ECO:0000256" key="5">
    <source>
        <dbReference type="ARBA" id="ARBA00012267"/>
    </source>
</evidence>
<dbReference type="InterPro" id="IPR010376">
    <property type="entry name" value="GBBH-like_N"/>
</dbReference>
<keyword evidence="7" id="KW-0124">Carnitine biosynthesis</keyword>
<feature type="domain" description="Gamma-butyrobetaine hydroxylase-like N-terminal" evidence="17">
    <location>
        <begin position="51"/>
        <end position="129"/>
    </location>
</feature>
<dbReference type="GO" id="GO:0045329">
    <property type="term" value="P:carnitine biosynthetic process"/>
    <property type="evidence" value="ECO:0007669"/>
    <property type="project" value="UniProtKB-UniPathway"/>
</dbReference>
<evidence type="ECO:0000256" key="6">
    <source>
        <dbReference type="ARBA" id="ARBA00022723"/>
    </source>
</evidence>
<dbReference type="UniPathway" id="UPA00118"/>
<dbReference type="InterPro" id="IPR050411">
    <property type="entry name" value="AlphaKG_dependent_hydroxylases"/>
</dbReference>
<evidence type="ECO:0000259" key="17">
    <source>
        <dbReference type="Pfam" id="PF06155"/>
    </source>
</evidence>
<dbReference type="SUPFAM" id="SSF51197">
    <property type="entry name" value="Clavaminate synthase-like"/>
    <property type="match status" value="1"/>
</dbReference>
<evidence type="ECO:0000256" key="8">
    <source>
        <dbReference type="ARBA" id="ARBA00022964"/>
    </source>
</evidence>
<feature type="domain" description="TauD/TfdA-like" evidence="16">
    <location>
        <begin position="164"/>
        <end position="436"/>
    </location>
</feature>
<keyword evidence="6" id="KW-0479">Metal-binding</keyword>
<evidence type="ECO:0000256" key="2">
    <source>
        <dbReference type="ARBA" id="ARBA00001961"/>
    </source>
</evidence>
<dbReference type="GO" id="GO:0005739">
    <property type="term" value="C:mitochondrion"/>
    <property type="evidence" value="ECO:0007669"/>
    <property type="project" value="TreeGrafter"/>
</dbReference>
<dbReference type="Gene3D" id="3.30.2020.30">
    <property type="match status" value="1"/>
</dbReference>
<dbReference type="GO" id="GO:0046872">
    <property type="term" value="F:metal ion binding"/>
    <property type="evidence" value="ECO:0007669"/>
    <property type="project" value="UniProtKB-KW"/>
</dbReference>
<dbReference type="Pfam" id="PF02668">
    <property type="entry name" value="TauD"/>
    <property type="match status" value="1"/>
</dbReference>
<evidence type="ECO:0000313" key="19">
    <source>
        <dbReference type="Proteomes" id="UP000614601"/>
    </source>
</evidence>
<evidence type="ECO:0000256" key="15">
    <source>
        <dbReference type="ARBA" id="ARBA00049334"/>
    </source>
</evidence>
<dbReference type="PANTHER" id="PTHR10696">
    <property type="entry name" value="GAMMA-BUTYROBETAINE HYDROXYLASE-RELATED"/>
    <property type="match status" value="1"/>
</dbReference>
<name>A0A811K3D1_9BILA</name>
<evidence type="ECO:0000256" key="1">
    <source>
        <dbReference type="ARBA" id="ARBA00001954"/>
    </source>
</evidence>
<proteinExistence type="inferred from homology"/>
<comment type="caution">
    <text evidence="18">The sequence shown here is derived from an EMBL/GenBank/DDBJ whole genome shotgun (WGS) entry which is preliminary data.</text>
</comment>
<dbReference type="Pfam" id="PF06155">
    <property type="entry name" value="GBBH-like_N"/>
    <property type="match status" value="1"/>
</dbReference>
<gene>
    <name evidence="18" type="ORF">BOKJ2_LOCUS3193</name>
</gene>
<evidence type="ECO:0000259" key="16">
    <source>
        <dbReference type="Pfam" id="PF02668"/>
    </source>
</evidence>
<reference evidence="18" key="1">
    <citation type="submission" date="2020-09" db="EMBL/GenBank/DDBJ databases">
        <authorList>
            <person name="Kikuchi T."/>
        </authorList>
    </citation>
    <scope>NUCLEOTIDE SEQUENCE</scope>
    <source>
        <strain evidence="18">SH1</strain>
    </source>
</reference>
<dbReference type="InterPro" id="IPR003819">
    <property type="entry name" value="TauD/TfdA-like"/>
</dbReference>
<dbReference type="AlphaFoldDB" id="A0A811K3D1"/>
<dbReference type="GO" id="GO:0050353">
    <property type="term" value="F:trimethyllysine dioxygenase activity"/>
    <property type="evidence" value="ECO:0007669"/>
    <property type="project" value="UniProtKB-EC"/>
</dbReference>
<evidence type="ECO:0000256" key="3">
    <source>
        <dbReference type="ARBA" id="ARBA00005022"/>
    </source>
</evidence>
<keyword evidence="10" id="KW-0408">Iron</keyword>
<dbReference type="Gene3D" id="3.60.130.10">
    <property type="entry name" value="Clavaminate synthase-like"/>
    <property type="match status" value="1"/>
</dbReference>
<dbReference type="InterPro" id="IPR038492">
    <property type="entry name" value="GBBH-like_N_sf"/>
</dbReference>
<evidence type="ECO:0000256" key="10">
    <source>
        <dbReference type="ARBA" id="ARBA00023004"/>
    </source>
</evidence>
<evidence type="ECO:0000256" key="7">
    <source>
        <dbReference type="ARBA" id="ARBA00022873"/>
    </source>
</evidence>
<dbReference type="EC" id="1.14.11.8" evidence="5"/>
<dbReference type="EMBL" id="CAJFCW020000002">
    <property type="protein sequence ID" value="CAG9091358.1"/>
    <property type="molecule type" value="Genomic_DNA"/>
</dbReference>
<dbReference type="Proteomes" id="UP000783686">
    <property type="component" value="Unassembled WGS sequence"/>
</dbReference>
<accession>A0A811K3D1</accession>
<dbReference type="OrthoDB" id="408743at2759"/>
<organism evidence="18 19">
    <name type="scientific">Bursaphelenchus okinawaensis</name>
    <dbReference type="NCBI Taxonomy" id="465554"/>
    <lineage>
        <taxon>Eukaryota</taxon>
        <taxon>Metazoa</taxon>
        <taxon>Ecdysozoa</taxon>
        <taxon>Nematoda</taxon>
        <taxon>Chromadorea</taxon>
        <taxon>Rhabditida</taxon>
        <taxon>Tylenchina</taxon>
        <taxon>Tylenchomorpha</taxon>
        <taxon>Aphelenchoidea</taxon>
        <taxon>Aphelenchoididae</taxon>
        <taxon>Bursaphelenchus</taxon>
    </lineage>
</organism>
<sequence>MFRPLRQVLELRRFVNVNKQLHQVARRVTTAGYDEQVSGVRLVTSSNPKFASLELEMEDAESLRIPLVWLRDHCRSERFYDFKTTQRKSNMKSLFSQAALSTDKTPFEFDKKHQTLIVRWSDGHESIFSSQELLDWAVFTRKDYDECASRTVWNGSTLKEIPCVSSQNFDFSVFARLFVRFGVAAVVGVEARNERATKKLVESIAPYHATFFGNFWVFGTNDQLDAYDKHEDTAYGNEEIGPHNDGTYLEQTPGIQVLHCLRQAKEGGENIFVDGFAAAEQLRKERPDLFDVLATTPVEHHYLEGFDEPVVEDDFFDEHPSTMKNDKKQKLHARSVSKPIIQCFKHKVEQVRFNPYDRAPLRTLRVVELDASAAERNVELTVLWYEAYEKLSQIIHYENNKLKVKLQPGTVVFFDNTRILHARSGFEGHRKMCGCYLSRDGFLAKARPLLTSDYYKHI</sequence>
<evidence type="ECO:0000256" key="4">
    <source>
        <dbReference type="ARBA" id="ARBA00008654"/>
    </source>
</evidence>
<dbReference type="EMBL" id="CAJFDH010000002">
    <property type="protein sequence ID" value="CAD5210436.1"/>
    <property type="molecule type" value="Genomic_DNA"/>
</dbReference>
<comment type="catalytic activity">
    <reaction evidence="15">
        <text>N(6),N(6),N(6)-trimethyl-L-lysine + 2-oxoglutarate + O2 = (3S)-3-hydroxy-N(6),N(6),N(6)-trimethyl-L-lysine + succinate + CO2</text>
        <dbReference type="Rhea" id="RHEA:14181"/>
        <dbReference type="ChEBI" id="CHEBI:15379"/>
        <dbReference type="ChEBI" id="CHEBI:16526"/>
        <dbReference type="ChEBI" id="CHEBI:16810"/>
        <dbReference type="ChEBI" id="CHEBI:30031"/>
        <dbReference type="ChEBI" id="CHEBI:58100"/>
        <dbReference type="ChEBI" id="CHEBI:141499"/>
        <dbReference type="EC" id="1.14.11.8"/>
    </reaction>
</comment>
<evidence type="ECO:0000256" key="12">
    <source>
        <dbReference type="ARBA" id="ARBA00031778"/>
    </source>
</evidence>
<comment type="cofactor">
    <cofactor evidence="2">
        <name>L-ascorbate</name>
        <dbReference type="ChEBI" id="CHEBI:38290"/>
    </cofactor>
</comment>
<comment type="similarity">
    <text evidence="4">Belongs to the gamma-BBH/TMLD family.</text>
</comment>
<evidence type="ECO:0000256" key="9">
    <source>
        <dbReference type="ARBA" id="ARBA00023002"/>
    </source>
</evidence>
<dbReference type="PANTHER" id="PTHR10696:SF51">
    <property type="entry name" value="TRIMETHYLLYSINE DIOXYGENASE, MITOCHONDRIAL"/>
    <property type="match status" value="1"/>
</dbReference>
<evidence type="ECO:0000313" key="18">
    <source>
        <dbReference type="EMBL" id="CAD5210436.1"/>
    </source>
</evidence>
<evidence type="ECO:0000256" key="13">
    <source>
        <dbReference type="ARBA" id="ARBA00032283"/>
    </source>
</evidence>
<dbReference type="InterPro" id="IPR042098">
    <property type="entry name" value="TauD-like_sf"/>
</dbReference>
<comment type="function">
    <text evidence="14">Converts trimethyllysine (TML) into hydroxytrimethyllysine (HTML).</text>
</comment>
<comment type="cofactor">
    <cofactor evidence="1">
        <name>Fe(2+)</name>
        <dbReference type="ChEBI" id="CHEBI:29033"/>
    </cofactor>
</comment>
<evidence type="ECO:0000256" key="14">
    <source>
        <dbReference type="ARBA" id="ARBA00046008"/>
    </source>
</evidence>
<evidence type="ECO:0000256" key="11">
    <source>
        <dbReference type="ARBA" id="ARBA00030363"/>
    </source>
</evidence>
<keyword evidence="9" id="KW-0560">Oxidoreductase</keyword>
<keyword evidence="8" id="KW-0223">Dioxygenase</keyword>